<proteinExistence type="predicted"/>
<gene>
    <name evidence="1" type="ORF">JOL62DRAFT_406013</name>
</gene>
<sequence length="166" mass="17890">MRQLSSSRSSTSYLIKGLSVLGLSRILLLLLNEANNIGFLGDTSASHAKPRRPPPPGLPPQPFTVSTRFAPKTALRSLSCHIHNLGSKRCKKGHLQTAPISHNPTILPQSLLTRPPTHSPSFPLACLLACLPVCFSNSNSFTATPVPGLSRFINMCAKHAPQSRHS</sequence>
<dbReference type="Proteomes" id="UP001367316">
    <property type="component" value="Unassembled WGS sequence"/>
</dbReference>
<reference evidence="1 2" key="1">
    <citation type="submission" date="2024-04" db="EMBL/GenBank/DDBJ databases">
        <title>Phyllosticta paracitricarpa is synonymous to the EU quarantine fungus P. citricarpa based on phylogenomic analyses.</title>
        <authorList>
            <consortium name="Lawrence Berkeley National Laboratory"/>
            <person name="Van ingen-buijs V.A."/>
            <person name="Van westerhoven A.C."/>
            <person name="Haridas S."/>
            <person name="Skiadas P."/>
            <person name="Martin F."/>
            <person name="Groenewald J.Z."/>
            <person name="Crous P.W."/>
            <person name="Seidl M.F."/>
        </authorList>
    </citation>
    <scope>NUCLEOTIDE SEQUENCE [LARGE SCALE GENOMIC DNA]</scope>
    <source>
        <strain evidence="1 2">CBS 141358</strain>
    </source>
</reference>
<dbReference type="EMBL" id="JBBPBF010000007">
    <property type="protein sequence ID" value="KAK7613267.1"/>
    <property type="molecule type" value="Genomic_DNA"/>
</dbReference>
<keyword evidence="2" id="KW-1185">Reference proteome</keyword>
<evidence type="ECO:0000313" key="2">
    <source>
        <dbReference type="Proteomes" id="UP001367316"/>
    </source>
</evidence>
<name>A0ABR1NDJ3_9PEZI</name>
<accession>A0ABR1NDJ3</accession>
<organism evidence="1 2">
    <name type="scientific">Phyllosticta paracitricarpa</name>
    <dbReference type="NCBI Taxonomy" id="2016321"/>
    <lineage>
        <taxon>Eukaryota</taxon>
        <taxon>Fungi</taxon>
        <taxon>Dikarya</taxon>
        <taxon>Ascomycota</taxon>
        <taxon>Pezizomycotina</taxon>
        <taxon>Dothideomycetes</taxon>
        <taxon>Dothideomycetes incertae sedis</taxon>
        <taxon>Botryosphaeriales</taxon>
        <taxon>Phyllostictaceae</taxon>
        <taxon>Phyllosticta</taxon>
    </lineage>
</organism>
<protein>
    <submittedName>
        <fullName evidence="1">Uncharacterized protein</fullName>
    </submittedName>
</protein>
<evidence type="ECO:0000313" key="1">
    <source>
        <dbReference type="EMBL" id="KAK7613267.1"/>
    </source>
</evidence>
<comment type="caution">
    <text evidence="1">The sequence shown here is derived from an EMBL/GenBank/DDBJ whole genome shotgun (WGS) entry which is preliminary data.</text>
</comment>